<organism evidence="1 2">
    <name type="scientific">Rhizophagus irregularis</name>
    <dbReference type="NCBI Taxonomy" id="588596"/>
    <lineage>
        <taxon>Eukaryota</taxon>
        <taxon>Fungi</taxon>
        <taxon>Fungi incertae sedis</taxon>
        <taxon>Mucoromycota</taxon>
        <taxon>Glomeromycotina</taxon>
        <taxon>Glomeromycetes</taxon>
        <taxon>Glomerales</taxon>
        <taxon>Glomeraceae</taxon>
        <taxon>Rhizophagus</taxon>
    </lineage>
</organism>
<dbReference type="EMBL" id="LLXL01000838">
    <property type="protein sequence ID" value="PKK68459.1"/>
    <property type="molecule type" value="Genomic_DNA"/>
</dbReference>
<reference evidence="1 2" key="2">
    <citation type="submission" date="2017-10" db="EMBL/GenBank/DDBJ databases">
        <title>Extensive intraspecific genome diversity in a model arbuscular mycorrhizal fungus.</title>
        <authorList>
            <person name="Chen E.C.H."/>
            <person name="Morin E."/>
            <person name="Baudet D."/>
            <person name="Noel J."/>
            <person name="Ndikumana S."/>
            <person name="Charron P."/>
            <person name="St-Onge C."/>
            <person name="Giorgi J."/>
            <person name="Grigoriev I.V."/>
            <person name="Roux C."/>
            <person name="Martin F.M."/>
            <person name="Corradi N."/>
        </authorList>
    </citation>
    <scope>NUCLEOTIDE SEQUENCE [LARGE SCALE GENOMIC DNA]</scope>
    <source>
        <strain evidence="1 2">C2</strain>
    </source>
</reference>
<sequence length="195" mass="22757">MYEIPEDFIFVGISKYSKLYLRSSNNSIHEWNLLTGRSTSMFSYEEMIESPKHFKDIIISSNEKFVCLKINDNIIIYSVELEIPVITLQAKEIEEVQVETKEDLEQHQTQEETKGSFISLLDILHPLLNNKIYNSIAAYYQEDCETISLSKIVQDTANSIDYTIGILYGYILKIKFKDLDKLDLNVHSFNYMQMI</sequence>
<accession>A0A2N1N3M3</accession>
<protein>
    <submittedName>
        <fullName evidence="1">Uncharacterized protein</fullName>
    </submittedName>
</protein>
<proteinExistence type="predicted"/>
<dbReference type="AlphaFoldDB" id="A0A2N1N3M3"/>
<reference evidence="1 2" key="1">
    <citation type="submission" date="2016-04" db="EMBL/GenBank/DDBJ databases">
        <title>Genome analyses suggest a sexual origin of heterokaryosis in a supposedly ancient asexual fungus.</title>
        <authorList>
            <person name="Ropars J."/>
            <person name="Sedzielewska K."/>
            <person name="Noel J."/>
            <person name="Charron P."/>
            <person name="Farinelli L."/>
            <person name="Marton T."/>
            <person name="Kruger M."/>
            <person name="Pelin A."/>
            <person name="Brachmann A."/>
            <person name="Corradi N."/>
        </authorList>
    </citation>
    <scope>NUCLEOTIDE SEQUENCE [LARGE SCALE GENOMIC DNA]</scope>
    <source>
        <strain evidence="1 2">C2</strain>
    </source>
</reference>
<evidence type="ECO:0000313" key="2">
    <source>
        <dbReference type="Proteomes" id="UP000233469"/>
    </source>
</evidence>
<comment type="caution">
    <text evidence="1">The sequence shown here is derived from an EMBL/GenBank/DDBJ whole genome shotgun (WGS) entry which is preliminary data.</text>
</comment>
<dbReference type="VEuPathDB" id="FungiDB:RhiirFUN_014150"/>
<dbReference type="VEuPathDB" id="FungiDB:RhiirA1_436556"/>
<name>A0A2N1N3M3_9GLOM</name>
<evidence type="ECO:0000313" key="1">
    <source>
        <dbReference type="EMBL" id="PKK68459.1"/>
    </source>
</evidence>
<dbReference type="Proteomes" id="UP000233469">
    <property type="component" value="Unassembled WGS sequence"/>
</dbReference>
<gene>
    <name evidence="1" type="ORF">RhiirC2_750126</name>
</gene>
<dbReference type="VEuPathDB" id="FungiDB:FUN_016135"/>